<dbReference type="GeneID" id="25901763"/>
<reference evidence="1 2" key="1">
    <citation type="submission" date="2011-02" db="EMBL/GenBank/DDBJ databases">
        <title>The Genome Sequence of Sphaeroforma arctica JP610.</title>
        <authorList>
            <consortium name="The Broad Institute Genome Sequencing Platform"/>
            <person name="Russ C."/>
            <person name="Cuomo C."/>
            <person name="Young S.K."/>
            <person name="Zeng Q."/>
            <person name="Gargeya S."/>
            <person name="Alvarado L."/>
            <person name="Berlin A."/>
            <person name="Chapman S.B."/>
            <person name="Chen Z."/>
            <person name="Freedman E."/>
            <person name="Gellesch M."/>
            <person name="Goldberg J."/>
            <person name="Griggs A."/>
            <person name="Gujja S."/>
            <person name="Heilman E."/>
            <person name="Heiman D."/>
            <person name="Howarth C."/>
            <person name="Mehta T."/>
            <person name="Neiman D."/>
            <person name="Pearson M."/>
            <person name="Roberts A."/>
            <person name="Saif S."/>
            <person name="Shea T."/>
            <person name="Shenoy N."/>
            <person name="Sisk P."/>
            <person name="Stolte C."/>
            <person name="Sykes S."/>
            <person name="White J."/>
            <person name="Yandava C."/>
            <person name="Burger G."/>
            <person name="Gray M.W."/>
            <person name="Holland P.W.H."/>
            <person name="King N."/>
            <person name="Lang F.B.F."/>
            <person name="Roger A.J."/>
            <person name="Ruiz-Trillo I."/>
            <person name="Haas B."/>
            <person name="Nusbaum C."/>
            <person name="Birren B."/>
        </authorList>
    </citation>
    <scope>NUCLEOTIDE SEQUENCE [LARGE SCALE GENOMIC DNA]</scope>
    <source>
        <strain evidence="1 2">JP610</strain>
    </source>
</reference>
<dbReference type="Proteomes" id="UP000054560">
    <property type="component" value="Unassembled WGS sequence"/>
</dbReference>
<organism evidence="1 2">
    <name type="scientific">Sphaeroforma arctica JP610</name>
    <dbReference type="NCBI Taxonomy" id="667725"/>
    <lineage>
        <taxon>Eukaryota</taxon>
        <taxon>Ichthyosporea</taxon>
        <taxon>Ichthyophonida</taxon>
        <taxon>Sphaeroforma</taxon>
    </lineage>
</organism>
<evidence type="ECO:0000313" key="2">
    <source>
        <dbReference type="Proteomes" id="UP000054560"/>
    </source>
</evidence>
<evidence type="ECO:0000313" key="1">
    <source>
        <dbReference type="EMBL" id="KNC86578.1"/>
    </source>
</evidence>
<dbReference type="EMBL" id="KQ241645">
    <property type="protein sequence ID" value="KNC86578.1"/>
    <property type="molecule type" value="Genomic_DNA"/>
</dbReference>
<dbReference type="OrthoDB" id="10258445at2759"/>
<dbReference type="RefSeq" id="XP_014160480.1">
    <property type="nucleotide sequence ID" value="XM_014305005.1"/>
</dbReference>
<gene>
    <name evidence="1" type="ORF">SARC_01259</name>
</gene>
<proteinExistence type="predicted"/>
<accession>A0A0L0GEC2</accession>
<keyword evidence="2" id="KW-1185">Reference proteome</keyword>
<protein>
    <submittedName>
        <fullName evidence="1">Uncharacterized protein</fullName>
    </submittedName>
</protein>
<name>A0A0L0GEC2_9EUKA</name>
<sequence length="145" mass="16400">MQRLAGLSHTRTVAVANAVRCRSLSWLSNLFSSVGSSKTPTELTITRRGETMTYGRPKTVLGLYKRVMLLAPNYPLGEDYLRTNVRHLFRKERKPEDLPRLMEQTYNVLLVAERKYPRPIPYPAIPFNLPDGPPSGIIVGLSHPI</sequence>
<dbReference type="AlphaFoldDB" id="A0A0L0GEC2"/>